<dbReference type="GO" id="GO:0004252">
    <property type="term" value="F:serine-type endopeptidase activity"/>
    <property type="evidence" value="ECO:0007669"/>
    <property type="project" value="InterPro"/>
</dbReference>
<reference evidence="7" key="1">
    <citation type="submission" date="2020-10" db="EMBL/GenBank/DDBJ databases">
        <authorList>
            <person name="Gilroy R."/>
        </authorList>
    </citation>
    <scope>NUCLEOTIDE SEQUENCE</scope>
    <source>
        <strain evidence="7">ChiGjej1B1-24693</strain>
    </source>
</reference>
<accession>A0A9D1H169</accession>
<evidence type="ECO:0000313" key="8">
    <source>
        <dbReference type="Proteomes" id="UP000886842"/>
    </source>
</evidence>
<feature type="transmembrane region" description="Helical" evidence="5">
    <location>
        <begin position="90"/>
        <end position="109"/>
    </location>
</feature>
<evidence type="ECO:0000259" key="6">
    <source>
        <dbReference type="Pfam" id="PF01694"/>
    </source>
</evidence>
<name>A0A9D1H169_9ACTN</name>
<comment type="caution">
    <text evidence="7">The sequence shown here is derived from an EMBL/GenBank/DDBJ whole genome shotgun (WGS) entry which is preliminary data.</text>
</comment>
<feature type="transmembrane region" description="Helical" evidence="5">
    <location>
        <begin position="66"/>
        <end position="85"/>
    </location>
</feature>
<keyword evidence="3 5" id="KW-1133">Transmembrane helix</keyword>
<dbReference type="GO" id="GO:0016020">
    <property type="term" value="C:membrane"/>
    <property type="evidence" value="ECO:0007669"/>
    <property type="project" value="UniProtKB-SubCell"/>
</dbReference>
<evidence type="ECO:0000256" key="2">
    <source>
        <dbReference type="ARBA" id="ARBA00022692"/>
    </source>
</evidence>
<dbReference type="EMBL" id="DVLP01000442">
    <property type="protein sequence ID" value="HIT76942.1"/>
    <property type="molecule type" value="Genomic_DNA"/>
</dbReference>
<dbReference type="Gene3D" id="1.20.1540.10">
    <property type="entry name" value="Rhomboid-like"/>
    <property type="match status" value="1"/>
</dbReference>
<comment type="subcellular location">
    <subcellularLocation>
        <location evidence="1">Membrane</location>
        <topology evidence="1">Multi-pass membrane protein</topology>
    </subcellularLocation>
</comment>
<dbReference type="AlphaFoldDB" id="A0A9D1H169"/>
<proteinExistence type="predicted"/>
<protein>
    <submittedName>
        <fullName evidence="7">Rhomboid family intramembrane serine protease</fullName>
    </submittedName>
</protein>
<evidence type="ECO:0000256" key="4">
    <source>
        <dbReference type="ARBA" id="ARBA00023136"/>
    </source>
</evidence>
<keyword evidence="4 5" id="KW-0472">Membrane</keyword>
<dbReference type="InterPro" id="IPR035952">
    <property type="entry name" value="Rhomboid-like_sf"/>
</dbReference>
<evidence type="ECO:0000313" key="7">
    <source>
        <dbReference type="EMBL" id="HIT76942.1"/>
    </source>
</evidence>
<evidence type="ECO:0000256" key="5">
    <source>
        <dbReference type="SAM" id="Phobius"/>
    </source>
</evidence>
<gene>
    <name evidence="7" type="ORF">IAA98_15295</name>
</gene>
<dbReference type="PANTHER" id="PTHR43066">
    <property type="entry name" value="RHOMBOID-RELATED PROTEIN"/>
    <property type="match status" value="1"/>
</dbReference>
<dbReference type="GO" id="GO:0006508">
    <property type="term" value="P:proteolysis"/>
    <property type="evidence" value="ECO:0007669"/>
    <property type="project" value="UniProtKB-KW"/>
</dbReference>
<sequence length="197" mass="20942">MSITASPQLRRETMVRSLPPVVLVALMWISEGIDTLLGGALDAFGIRPREAEGLIGLVTAPFLHDGFAHLVANTSTFVVLGLLVAWLTRWFWLVTVGVAVLGGLGVWLFGAPLTVHVGASGLVYGYAAFLVAYGLVARRVTAVIVAVVVFLVYGSIVWGALPGEAGVSWEGHLFGAVAGVLLAVWCGRRDRKPVRRP</sequence>
<dbReference type="SUPFAM" id="SSF144091">
    <property type="entry name" value="Rhomboid-like"/>
    <property type="match status" value="1"/>
</dbReference>
<evidence type="ECO:0000256" key="3">
    <source>
        <dbReference type="ARBA" id="ARBA00022989"/>
    </source>
</evidence>
<feature type="transmembrane region" description="Helical" evidence="5">
    <location>
        <begin position="115"/>
        <end position="136"/>
    </location>
</feature>
<feature type="transmembrane region" description="Helical" evidence="5">
    <location>
        <begin position="143"/>
        <end position="161"/>
    </location>
</feature>
<feature type="transmembrane region" description="Helical" evidence="5">
    <location>
        <begin position="167"/>
        <end position="187"/>
    </location>
</feature>
<dbReference type="Proteomes" id="UP000886842">
    <property type="component" value="Unassembled WGS sequence"/>
</dbReference>
<evidence type="ECO:0000256" key="1">
    <source>
        <dbReference type="ARBA" id="ARBA00004141"/>
    </source>
</evidence>
<keyword evidence="7" id="KW-0378">Hydrolase</keyword>
<reference evidence="7" key="2">
    <citation type="journal article" date="2021" name="PeerJ">
        <title>Extensive microbial diversity within the chicken gut microbiome revealed by metagenomics and culture.</title>
        <authorList>
            <person name="Gilroy R."/>
            <person name="Ravi A."/>
            <person name="Getino M."/>
            <person name="Pursley I."/>
            <person name="Horton D.L."/>
            <person name="Alikhan N.F."/>
            <person name="Baker D."/>
            <person name="Gharbi K."/>
            <person name="Hall N."/>
            <person name="Watson M."/>
            <person name="Adriaenssens E.M."/>
            <person name="Foster-Nyarko E."/>
            <person name="Jarju S."/>
            <person name="Secka A."/>
            <person name="Antonio M."/>
            <person name="Oren A."/>
            <person name="Chaudhuri R.R."/>
            <person name="La Ragione R."/>
            <person name="Hildebrand F."/>
            <person name="Pallen M.J."/>
        </authorList>
    </citation>
    <scope>NUCLEOTIDE SEQUENCE</scope>
    <source>
        <strain evidence="7">ChiGjej1B1-24693</strain>
    </source>
</reference>
<keyword evidence="2 5" id="KW-0812">Transmembrane</keyword>
<dbReference type="InterPro" id="IPR022764">
    <property type="entry name" value="Peptidase_S54_rhomboid_dom"/>
</dbReference>
<keyword evidence="7" id="KW-0645">Protease</keyword>
<dbReference type="Pfam" id="PF01694">
    <property type="entry name" value="Rhomboid"/>
    <property type="match status" value="1"/>
</dbReference>
<organism evidence="7 8">
    <name type="scientific">Candidatus Avipropionibacterium avicola</name>
    <dbReference type="NCBI Taxonomy" id="2840701"/>
    <lineage>
        <taxon>Bacteria</taxon>
        <taxon>Bacillati</taxon>
        <taxon>Actinomycetota</taxon>
        <taxon>Actinomycetes</taxon>
        <taxon>Propionibacteriales</taxon>
        <taxon>Propionibacteriaceae</taxon>
        <taxon>Propionibacteriaceae incertae sedis</taxon>
        <taxon>Candidatus Avipropionibacterium</taxon>
    </lineage>
</organism>
<feature type="domain" description="Peptidase S54 rhomboid" evidence="6">
    <location>
        <begin position="54"/>
        <end position="187"/>
    </location>
</feature>